<proteinExistence type="predicted"/>
<reference evidence="1 2" key="1">
    <citation type="journal article" date="2018" name="Sci. Rep.">
        <title>Genomic signatures of local adaptation to the degree of environmental predictability in rotifers.</title>
        <authorList>
            <person name="Franch-Gras L."/>
            <person name="Hahn C."/>
            <person name="Garcia-Roger E.M."/>
            <person name="Carmona M.J."/>
            <person name="Serra M."/>
            <person name="Gomez A."/>
        </authorList>
    </citation>
    <scope>NUCLEOTIDE SEQUENCE [LARGE SCALE GENOMIC DNA]</scope>
    <source>
        <strain evidence="1">HYR1</strain>
    </source>
</reference>
<accession>A0A3M7PC65</accession>
<dbReference type="Proteomes" id="UP000276133">
    <property type="component" value="Unassembled WGS sequence"/>
</dbReference>
<sequence length="75" mass="9039">MSFKIRIKSTQLKILVERLKMLNLSYYKQIHNFNEIFEIKSVELFGPIFVKKSDTLDFNYPNVVLVNMRDLFMFT</sequence>
<protein>
    <submittedName>
        <fullName evidence="1">Uncharacterized protein</fullName>
    </submittedName>
</protein>
<organism evidence="1 2">
    <name type="scientific">Brachionus plicatilis</name>
    <name type="common">Marine rotifer</name>
    <name type="synonym">Brachionus muelleri</name>
    <dbReference type="NCBI Taxonomy" id="10195"/>
    <lineage>
        <taxon>Eukaryota</taxon>
        <taxon>Metazoa</taxon>
        <taxon>Spiralia</taxon>
        <taxon>Gnathifera</taxon>
        <taxon>Rotifera</taxon>
        <taxon>Eurotatoria</taxon>
        <taxon>Monogononta</taxon>
        <taxon>Pseudotrocha</taxon>
        <taxon>Ploima</taxon>
        <taxon>Brachionidae</taxon>
        <taxon>Brachionus</taxon>
    </lineage>
</organism>
<name>A0A3M7PC65_BRAPC</name>
<dbReference type="AlphaFoldDB" id="A0A3M7PC65"/>
<evidence type="ECO:0000313" key="1">
    <source>
        <dbReference type="EMBL" id="RMZ96314.1"/>
    </source>
</evidence>
<evidence type="ECO:0000313" key="2">
    <source>
        <dbReference type="Proteomes" id="UP000276133"/>
    </source>
</evidence>
<keyword evidence="2" id="KW-1185">Reference proteome</keyword>
<gene>
    <name evidence="1" type="ORF">BpHYR1_026635</name>
</gene>
<comment type="caution">
    <text evidence="1">The sequence shown here is derived from an EMBL/GenBank/DDBJ whole genome shotgun (WGS) entry which is preliminary data.</text>
</comment>
<dbReference type="EMBL" id="REGN01012288">
    <property type="protein sequence ID" value="RMZ96314.1"/>
    <property type="molecule type" value="Genomic_DNA"/>
</dbReference>